<dbReference type="InterPro" id="IPR035923">
    <property type="entry name" value="TT1751-like_sf"/>
</dbReference>
<keyword evidence="4" id="KW-1185">Reference proteome</keyword>
<dbReference type="RefSeq" id="WP_282211779.1">
    <property type="nucleotide sequence ID" value="NZ_CP118247.1"/>
</dbReference>
<dbReference type="Gene3D" id="3.30.310.70">
    <property type="entry name" value="TT1751-like domain"/>
    <property type="match status" value="1"/>
</dbReference>
<protein>
    <submittedName>
        <fullName evidence="3">DUF302 domain-containing protein</fullName>
    </submittedName>
</protein>
<dbReference type="CDD" id="cd14797">
    <property type="entry name" value="DUF302"/>
    <property type="match status" value="1"/>
</dbReference>
<dbReference type="InterPro" id="IPR005180">
    <property type="entry name" value="DUF302"/>
</dbReference>
<proteinExistence type="predicted"/>
<feature type="chain" id="PRO_5045229614" evidence="1">
    <location>
        <begin position="21"/>
        <end position="147"/>
    </location>
</feature>
<accession>A0ABY7YZ24</accession>
<name>A0ABY7YZ24_9HYPH</name>
<evidence type="ECO:0000313" key="4">
    <source>
        <dbReference type="Proteomes" id="UP001222118"/>
    </source>
</evidence>
<evidence type="ECO:0000256" key="1">
    <source>
        <dbReference type="SAM" id="SignalP"/>
    </source>
</evidence>
<dbReference type="PANTHER" id="PTHR38342:SF2">
    <property type="entry name" value="INNER MEMBRANE OR EXPORTED"/>
    <property type="match status" value="1"/>
</dbReference>
<dbReference type="PANTHER" id="PTHR38342">
    <property type="entry name" value="SLR5037 PROTEIN"/>
    <property type="match status" value="1"/>
</dbReference>
<evidence type="ECO:0000313" key="3">
    <source>
        <dbReference type="EMBL" id="WDR06265.1"/>
    </source>
</evidence>
<dbReference type="SUPFAM" id="SSF103247">
    <property type="entry name" value="TT1751-like"/>
    <property type="match status" value="1"/>
</dbReference>
<keyword evidence="1" id="KW-0732">Signal</keyword>
<dbReference type="EMBL" id="CP118247">
    <property type="protein sequence ID" value="WDR06265.1"/>
    <property type="molecule type" value="Genomic_DNA"/>
</dbReference>
<dbReference type="Proteomes" id="UP001222118">
    <property type="component" value="Chromosome"/>
</dbReference>
<dbReference type="Pfam" id="PF03625">
    <property type="entry name" value="DUF302"/>
    <property type="match status" value="1"/>
</dbReference>
<organism evidence="3 4">
    <name type="scientific">Devosia rhodophyticola</name>
    <dbReference type="NCBI Taxonomy" id="3026423"/>
    <lineage>
        <taxon>Bacteria</taxon>
        <taxon>Pseudomonadati</taxon>
        <taxon>Pseudomonadota</taxon>
        <taxon>Alphaproteobacteria</taxon>
        <taxon>Hyphomicrobiales</taxon>
        <taxon>Devosiaceae</taxon>
        <taxon>Devosia</taxon>
    </lineage>
</organism>
<reference evidence="3 4" key="1">
    <citation type="submission" date="2023-02" db="EMBL/GenBank/DDBJ databases">
        <title>Devosia chondri sp. nov., isolated from the phycosphere of marine algae.</title>
        <authorList>
            <person name="Kim J.M."/>
            <person name="Lee J.K."/>
            <person name="Choi B.J."/>
            <person name="Bayburt H."/>
            <person name="Jeon C.O."/>
        </authorList>
    </citation>
    <scope>NUCLEOTIDE SEQUENCE [LARGE SCALE GENOMIC DNA]</scope>
    <source>
        <strain evidence="3 4">G2-5</strain>
    </source>
</reference>
<gene>
    <name evidence="3" type="ORF">PSQ90_02030</name>
</gene>
<evidence type="ECO:0000259" key="2">
    <source>
        <dbReference type="Pfam" id="PF03625"/>
    </source>
</evidence>
<feature type="domain" description="DUF302" evidence="2">
    <location>
        <begin position="54"/>
        <end position="115"/>
    </location>
</feature>
<feature type="signal peptide" evidence="1">
    <location>
        <begin position="1"/>
        <end position="20"/>
    </location>
</feature>
<sequence>MKFLITSITVLLMLASPAFAQEWIVKSSPSTVDETVEKLVAAVEGAGATVFAKVDHAAGAKAVGDDLSPTVLVIFGNPKIGTPIIKADRRAGLDLPLRVLVWSENDATQLGYEDPAALKARYAIEGADDAFAAMTGALDKLTTAATQ</sequence>